<dbReference type="InterPro" id="IPR045063">
    <property type="entry name" value="Dynamin_N"/>
</dbReference>
<protein>
    <submittedName>
        <fullName evidence="6">Uncharacterized protein LOC106163465</fullName>
    </submittedName>
</protein>
<feature type="coiled-coil region" evidence="1">
    <location>
        <begin position="453"/>
        <end position="480"/>
    </location>
</feature>
<evidence type="ECO:0000256" key="3">
    <source>
        <dbReference type="SAM" id="Phobius"/>
    </source>
</evidence>
<dbReference type="PANTHER" id="PTHR26392">
    <property type="entry name" value="MITOGEN-ACTIVATED PROTEIN KINASE KINASE KINASE 7-RELATED"/>
    <property type="match status" value="1"/>
</dbReference>
<keyword evidence="1" id="KW-0175">Coiled coil</keyword>
<feature type="domain" description="Dynamin N-terminal" evidence="4">
    <location>
        <begin position="165"/>
        <end position="306"/>
    </location>
</feature>
<reference evidence="6" key="1">
    <citation type="submission" date="2025-08" db="UniProtKB">
        <authorList>
            <consortium name="RefSeq"/>
        </authorList>
    </citation>
    <scope>IDENTIFICATION</scope>
    <source>
        <tissue evidence="6">Gonads</tissue>
    </source>
</reference>
<dbReference type="SUPFAM" id="SSF52540">
    <property type="entry name" value="P-loop containing nucleoside triphosphate hydrolases"/>
    <property type="match status" value="1"/>
</dbReference>
<feature type="coiled-coil region" evidence="1">
    <location>
        <begin position="560"/>
        <end position="587"/>
    </location>
</feature>
<dbReference type="Proteomes" id="UP000085678">
    <property type="component" value="Unplaced"/>
</dbReference>
<sequence>MDLAEEPGHSDADQENPNQRPICDGQPFQLQESYKATARLTSRVIEQVEDLSGAMDLMEEMQVSMEGIETLDDALERLELHRKKMETGGRPNEGSQVFTHIKDIDDEGRSNLQAIFSDVIDHMAFLDHEGVIVERLRAEALLKGQSASEDLMMRRAALNSGECPILVAGETSSGKSSLLNVLLQDKVLPEDHLPCTATITRIKYAPPNEKRIVIRQVNDCAHTDDEMETVIPLKDAGVSIHDALKPYLFPEDRSKQLAYTVDIFLPLDVLKSGVYIVDTPGIGESEIMDRILTDFIDQNSVFAFIYVILSDNAGGVQEDRLQKLLKMLVEHQDADSANSFDPRSAIFVCNRWDLVPKEDRKMVKEKIIKDLDKCWPGISPEKQVFTMSAKKARVSMGLGYVSDDYDTLLNGIKELVPISLQRQILLSYNWLRRFVTRTMTTAEVYVSNASLSKEDLLKVHRQVEQKLQTFRDNADSKMEELTKDLEDNIEFTATCLKDHFYTTEVKQELTEWKLPDTQGGLLFEDFESIIEETINKKIMSIISSWEKKGNYMAAALESQFKKYATHFQLLESELKQIEDELIEKTNAYPMGNLQDITDEFHIDVEGLMDDDVARTPIMTLKEKVAIGLFAPVILPVGFVAGIFAAIPMALLGLSSIKKWIRRKRQDEVVHLYRADPTDFSDKTSKQDM</sequence>
<dbReference type="PANTHER" id="PTHR26392:SF92">
    <property type="entry name" value="PROTEIN KINASE DOMAIN-CONTAINING PROTEIN"/>
    <property type="match status" value="1"/>
</dbReference>
<evidence type="ECO:0000256" key="1">
    <source>
        <dbReference type="SAM" id="Coils"/>
    </source>
</evidence>
<evidence type="ECO:0000313" key="6">
    <source>
        <dbReference type="RefSeq" id="XP_013396513.1"/>
    </source>
</evidence>
<accession>A0A1S3IED3</accession>
<dbReference type="KEGG" id="lak:106163465"/>
<feature type="compositionally biased region" description="Basic and acidic residues" evidence="2">
    <location>
        <begin position="1"/>
        <end position="12"/>
    </location>
</feature>
<gene>
    <name evidence="6" type="primary">LOC106163465</name>
</gene>
<dbReference type="InterPro" id="IPR027417">
    <property type="entry name" value="P-loop_NTPase"/>
</dbReference>
<evidence type="ECO:0000313" key="5">
    <source>
        <dbReference type="Proteomes" id="UP000085678"/>
    </source>
</evidence>
<organism evidence="5 6">
    <name type="scientific">Lingula anatina</name>
    <name type="common">Brachiopod</name>
    <name type="synonym">Lingula unguis</name>
    <dbReference type="NCBI Taxonomy" id="7574"/>
    <lineage>
        <taxon>Eukaryota</taxon>
        <taxon>Metazoa</taxon>
        <taxon>Spiralia</taxon>
        <taxon>Lophotrochozoa</taxon>
        <taxon>Brachiopoda</taxon>
        <taxon>Linguliformea</taxon>
        <taxon>Lingulata</taxon>
        <taxon>Lingulida</taxon>
        <taxon>Linguloidea</taxon>
        <taxon>Lingulidae</taxon>
        <taxon>Lingula</taxon>
    </lineage>
</organism>
<dbReference type="AlphaFoldDB" id="A0A1S3IED3"/>
<name>A0A1S3IED3_LINAN</name>
<dbReference type="Pfam" id="PF00350">
    <property type="entry name" value="Dynamin_N"/>
    <property type="match status" value="1"/>
</dbReference>
<keyword evidence="3" id="KW-0472">Membrane</keyword>
<dbReference type="STRING" id="7574.A0A1S3IED3"/>
<dbReference type="OrthoDB" id="8927528at2759"/>
<proteinExistence type="predicted"/>
<feature type="transmembrane region" description="Helical" evidence="3">
    <location>
        <begin position="628"/>
        <end position="653"/>
    </location>
</feature>
<dbReference type="Gene3D" id="3.40.50.300">
    <property type="entry name" value="P-loop containing nucleotide triphosphate hydrolases"/>
    <property type="match status" value="1"/>
</dbReference>
<dbReference type="GeneID" id="106163465"/>
<dbReference type="InParanoid" id="A0A1S3IED3"/>
<evidence type="ECO:0000256" key="2">
    <source>
        <dbReference type="SAM" id="MobiDB-lite"/>
    </source>
</evidence>
<keyword evidence="3" id="KW-0812">Transmembrane</keyword>
<feature type="region of interest" description="Disordered" evidence="2">
    <location>
        <begin position="1"/>
        <end position="25"/>
    </location>
</feature>
<keyword evidence="3" id="KW-1133">Transmembrane helix</keyword>
<dbReference type="RefSeq" id="XP_013396513.1">
    <property type="nucleotide sequence ID" value="XM_013541059.1"/>
</dbReference>
<keyword evidence="5" id="KW-1185">Reference proteome</keyword>
<evidence type="ECO:0000259" key="4">
    <source>
        <dbReference type="Pfam" id="PF00350"/>
    </source>
</evidence>